<name>A0A9C6U068_ARADU</name>
<dbReference type="GO" id="GO:0032807">
    <property type="term" value="C:DNA ligase IV complex"/>
    <property type="evidence" value="ECO:0007669"/>
    <property type="project" value="TreeGrafter"/>
</dbReference>
<reference evidence="3" key="2">
    <citation type="submission" date="2025-08" db="UniProtKB">
        <authorList>
            <consortium name="RefSeq"/>
        </authorList>
    </citation>
    <scope>IDENTIFICATION</scope>
    <source>
        <tissue evidence="3">Whole plant</tissue>
    </source>
</reference>
<feature type="domain" description="ATP-dependent DNA ligase family profile" evidence="1">
    <location>
        <begin position="1"/>
        <end position="75"/>
    </location>
</feature>
<sequence length="131" mass="14525">MIVILLEATGTRDEGIVVKDLSSKWESSDQSGKWLKLKPEYIQASADLDVLIIGGYYGSGRCGGEVAQFLVGLAERPSPNTHPKRFISFCRVGTGLSDDELDSTCCLVIELLMHFARLNPHFQPWQDRLGL</sequence>
<reference evidence="2" key="1">
    <citation type="journal article" date="2016" name="Nat. Genet.">
        <title>The genome sequences of Arachis duranensis and Arachis ipaensis, the diploid ancestors of cultivated peanut.</title>
        <authorList>
            <person name="Bertioli D.J."/>
            <person name="Cannon S.B."/>
            <person name="Froenicke L."/>
            <person name="Huang G."/>
            <person name="Farmer A.D."/>
            <person name="Cannon E.K."/>
            <person name="Liu X."/>
            <person name="Gao D."/>
            <person name="Clevenger J."/>
            <person name="Dash S."/>
            <person name="Ren L."/>
            <person name="Moretzsohn M.C."/>
            <person name="Shirasawa K."/>
            <person name="Huang W."/>
            <person name="Vidigal B."/>
            <person name="Abernathy B."/>
            <person name="Chu Y."/>
            <person name="Niederhuth C.E."/>
            <person name="Umale P."/>
            <person name="Araujo A.C."/>
            <person name="Kozik A."/>
            <person name="Kim K.D."/>
            <person name="Burow M.D."/>
            <person name="Varshney R.K."/>
            <person name="Wang X."/>
            <person name="Zhang X."/>
            <person name="Barkley N."/>
            <person name="Guimaraes P.M."/>
            <person name="Isobe S."/>
            <person name="Guo B."/>
            <person name="Liao B."/>
            <person name="Stalker H.T."/>
            <person name="Schmitz R.J."/>
            <person name="Scheffler B.E."/>
            <person name="Leal-Bertioli S.C."/>
            <person name="Xun X."/>
            <person name="Jackson S.A."/>
            <person name="Michelmore R."/>
            <person name="Ozias-Akins P."/>
        </authorList>
    </citation>
    <scope>NUCLEOTIDE SEQUENCE [LARGE SCALE GENOMIC DNA]</scope>
    <source>
        <strain evidence="2">cv. V14167</strain>
    </source>
</reference>
<dbReference type="SUPFAM" id="SSF56091">
    <property type="entry name" value="DNA ligase/mRNA capping enzyme, catalytic domain"/>
    <property type="match status" value="1"/>
</dbReference>
<evidence type="ECO:0000313" key="3">
    <source>
        <dbReference type="RefSeq" id="XP_052118813.1"/>
    </source>
</evidence>
<dbReference type="SUPFAM" id="SSF50249">
    <property type="entry name" value="Nucleic acid-binding proteins"/>
    <property type="match status" value="1"/>
</dbReference>
<organism evidence="2 3">
    <name type="scientific">Arachis duranensis</name>
    <name type="common">Wild peanut</name>
    <dbReference type="NCBI Taxonomy" id="130453"/>
    <lineage>
        <taxon>Eukaryota</taxon>
        <taxon>Viridiplantae</taxon>
        <taxon>Streptophyta</taxon>
        <taxon>Embryophyta</taxon>
        <taxon>Tracheophyta</taxon>
        <taxon>Spermatophyta</taxon>
        <taxon>Magnoliopsida</taxon>
        <taxon>eudicotyledons</taxon>
        <taxon>Gunneridae</taxon>
        <taxon>Pentapetalae</taxon>
        <taxon>rosids</taxon>
        <taxon>fabids</taxon>
        <taxon>Fabales</taxon>
        <taxon>Fabaceae</taxon>
        <taxon>Papilionoideae</taxon>
        <taxon>50 kb inversion clade</taxon>
        <taxon>dalbergioids sensu lato</taxon>
        <taxon>Dalbergieae</taxon>
        <taxon>Pterocarpus clade</taxon>
        <taxon>Arachis</taxon>
    </lineage>
</organism>
<protein>
    <submittedName>
        <fullName evidence="3">DNA ligase 4-like isoform X1</fullName>
    </submittedName>
</protein>
<dbReference type="PANTHER" id="PTHR45997:SF1">
    <property type="entry name" value="DNA LIGASE 4"/>
    <property type="match status" value="1"/>
</dbReference>
<dbReference type="GO" id="GO:0006303">
    <property type="term" value="P:double-strand break repair via nonhomologous end joining"/>
    <property type="evidence" value="ECO:0007669"/>
    <property type="project" value="TreeGrafter"/>
</dbReference>
<dbReference type="InterPro" id="IPR012340">
    <property type="entry name" value="NA-bd_OB-fold"/>
</dbReference>
<dbReference type="Gene3D" id="2.40.50.140">
    <property type="entry name" value="Nucleic acid-binding proteins"/>
    <property type="match status" value="1"/>
</dbReference>
<dbReference type="GeneID" id="110272655"/>
<dbReference type="InterPro" id="IPR029710">
    <property type="entry name" value="LIG4"/>
</dbReference>
<dbReference type="AlphaFoldDB" id="A0A9C6U068"/>
<accession>A0A9C6U068</accession>
<dbReference type="Proteomes" id="UP000515211">
    <property type="component" value="Chromosome 6"/>
</dbReference>
<dbReference type="KEGG" id="adu:110272655"/>
<dbReference type="InterPro" id="IPR012310">
    <property type="entry name" value="DNA_ligase_ATP-dep_cent"/>
</dbReference>
<gene>
    <name evidence="3" type="primary">LOC110272655</name>
</gene>
<dbReference type="RefSeq" id="XP_052118813.1">
    <property type="nucleotide sequence ID" value="XM_052262853.1"/>
</dbReference>
<dbReference type="PANTHER" id="PTHR45997">
    <property type="entry name" value="DNA LIGASE 4"/>
    <property type="match status" value="1"/>
</dbReference>
<proteinExistence type="predicted"/>
<dbReference type="GO" id="GO:0003677">
    <property type="term" value="F:DNA binding"/>
    <property type="evidence" value="ECO:0007669"/>
    <property type="project" value="InterPro"/>
</dbReference>
<dbReference type="PROSITE" id="PS50160">
    <property type="entry name" value="DNA_LIGASE_A3"/>
    <property type="match status" value="1"/>
</dbReference>
<evidence type="ECO:0000313" key="2">
    <source>
        <dbReference type="Proteomes" id="UP000515211"/>
    </source>
</evidence>
<dbReference type="GO" id="GO:0003910">
    <property type="term" value="F:DNA ligase (ATP) activity"/>
    <property type="evidence" value="ECO:0007669"/>
    <property type="project" value="InterPro"/>
</dbReference>
<dbReference type="GO" id="GO:0006310">
    <property type="term" value="P:DNA recombination"/>
    <property type="evidence" value="ECO:0007669"/>
    <property type="project" value="InterPro"/>
</dbReference>
<dbReference type="GO" id="GO:0006297">
    <property type="term" value="P:nucleotide-excision repair, DNA gap filling"/>
    <property type="evidence" value="ECO:0007669"/>
    <property type="project" value="TreeGrafter"/>
</dbReference>
<dbReference type="Gene3D" id="3.30.470.30">
    <property type="entry name" value="DNA ligase/mRNA capping enzyme"/>
    <property type="match status" value="1"/>
</dbReference>
<dbReference type="GO" id="GO:0005524">
    <property type="term" value="F:ATP binding"/>
    <property type="evidence" value="ECO:0007669"/>
    <property type="project" value="InterPro"/>
</dbReference>
<keyword evidence="2" id="KW-1185">Reference proteome</keyword>
<evidence type="ECO:0000259" key="1">
    <source>
        <dbReference type="PROSITE" id="PS50160"/>
    </source>
</evidence>